<comment type="caution">
    <text evidence="1">The sequence shown here is derived from an EMBL/GenBank/DDBJ whole genome shotgun (WGS) entry which is preliminary data.</text>
</comment>
<reference evidence="1" key="1">
    <citation type="journal article" date="2015" name="Nature">
        <title>Complex archaea that bridge the gap between prokaryotes and eukaryotes.</title>
        <authorList>
            <person name="Spang A."/>
            <person name="Saw J.H."/>
            <person name="Jorgensen S.L."/>
            <person name="Zaremba-Niedzwiedzka K."/>
            <person name="Martijn J."/>
            <person name="Lind A.E."/>
            <person name="van Eijk R."/>
            <person name="Schleper C."/>
            <person name="Guy L."/>
            <person name="Ettema T.J."/>
        </authorList>
    </citation>
    <scope>NUCLEOTIDE SEQUENCE</scope>
</reference>
<accession>A0A0F9P8U5</accession>
<sequence>MAVSDTIVKQTTYPAYKEGTGGLIRLNRKGEVVSPDPVMQSILDGRCFISSNAAMQTINKLGDASYVSTVSALAMDVPSGVIVTPLEIVIVQAGTVSGGDVTTILQVDDKLRITSGVASTPHNLLINTTEARPSMVTVKSHEEGATNLVTAANAEDNTFYAKMATEDILGGWSQQVVWTARKYPAPVIKGPGALVVSIFPGTGAAGEFFWHMIWKEELTEEVV</sequence>
<proteinExistence type="predicted"/>
<name>A0A0F9P8U5_9ZZZZ</name>
<dbReference type="AlphaFoldDB" id="A0A0F9P8U5"/>
<organism evidence="1">
    <name type="scientific">marine sediment metagenome</name>
    <dbReference type="NCBI Taxonomy" id="412755"/>
    <lineage>
        <taxon>unclassified sequences</taxon>
        <taxon>metagenomes</taxon>
        <taxon>ecological metagenomes</taxon>
    </lineage>
</organism>
<evidence type="ECO:0000313" key="1">
    <source>
        <dbReference type="EMBL" id="KKN20862.1"/>
    </source>
</evidence>
<protein>
    <submittedName>
        <fullName evidence="1">Uncharacterized protein</fullName>
    </submittedName>
</protein>
<dbReference type="EMBL" id="LAZR01003201">
    <property type="protein sequence ID" value="KKN20862.1"/>
    <property type="molecule type" value="Genomic_DNA"/>
</dbReference>
<gene>
    <name evidence="1" type="ORF">LCGC14_0931190</name>
</gene>